<sequence length="108" mass="12470">MESKILKPAAAEPRGYKGFLYIKCRKCGEVHAFCTRDRINGSICPRCGTRTFFTEPLKVMRIYCECGLYTRYMTNLKEEVFDVNCINCGSPVAVKYNGRKNCYETIRE</sequence>
<organism evidence="1">
    <name type="scientific">Siphoviridae sp. ctzlI32</name>
    <dbReference type="NCBI Taxonomy" id="2827981"/>
    <lineage>
        <taxon>Viruses</taxon>
        <taxon>Duplodnaviria</taxon>
        <taxon>Heunggongvirae</taxon>
        <taxon>Uroviricota</taxon>
        <taxon>Caudoviricetes</taxon>
    </lineage>
</organism>
<evidence type="ECO:0000313" key="1">
    <source>
        <dbReference type="EMBL" id="DAF55929.1"/>
    </source>
</evidence>
<name>A0A8S5SY37_9CAUD</name>
<dbReference type="GO" id="GO:0000428">
    <property type="term" value="C:DNA-directed RNA polymerase complex"/>
    <property type="evidence" value="ECO:0007669"/>
    <property type="project" value="UniProtKB-KW"/>
</dbReference>
<reference evidence="1" key="1">
    <citation type="journal article" date="2021" name="Proc. Natl. Acad. Sci. U.S.A.">
        <title>A Catalog of Tens of Thousands of Viruses from Human Metagenomes Reveals Hidden Associations with Chronic Diseases.</title>
        <authorList>
            <person name="Tisza M.J."/>
            <person name="Buck C.B."/>
        </authorList>
    </citation>
    <scope>NUCLEOTIDE SEQUENCE</scope>
    <source>
        <strain evidence="1">CtzlI32</strain>
    </source>
</reference>
<dbReference type="EMBL" id="BK032703">
    <property type="protein sequence ID" value="DAF55929.1"/>
    <property type="molecule type" value="Genomic_DNA"/>
</dbReference>
<accession>A0A8S5SY37</accession>
<protein>
    <submittedName>
        <fullName evidence="1">DNA-directed RNA polymerase</fullName>
    </submittedName>
</protein>
<keyword evidence="1" id="KW-0240">DNA-directed RNA polymerase</keyword>
<proteinExistence type="predicted"/>
<keyword evidence="1" id="KW-0804">Transcription</keyword>